<dbReference type="InterPro" id="IPR036188">
    <property type="entry name" value="FAD/NAD-bd_sf"/>
</dbReference>
<dbReference type="InterPro" id="IPR023753">
    <property type="entry name" value="FAD/NAD-binding_dom"/>
</dbReference>
<keyword evidence="1" id="KW-0285">Flavoprotein</keyword>
<dbReference type="PANTHER" id="PTHR48105">
    <property type="entry name" value="THIOREDOXIN REDUCTASE 1-RELATED-RELATED"/>
    <property type="match status" value="1"/>
</dbReference>
<dbReference type="Pfam" id="PF00027">
    <property type="entry name" value="cNMP_binding"/>
    <property type="match status" value="1"/>
</dbReference>
<keyword evidence="2" id="KW-0560">Oxidoreductase</keyword>
<dbReference type="Gene3D" id="2.60.120.10">
    <property type="entry name" value="Jelly Rolls"/>
    <property type="match status" value="1"/>
</dbReference>
<keyword evidence="5" id="KW-1185">Reference proteome</keyword>
<name>A0A1H5T3X4_9BACT</name>
<accession>A0A1H5T3X4</accession>
<protein>
    <submittedName>
        <fullName evidence="4">Cyclic nucleotide-regulated FAD-dependent pyridine nucleotide-disulphide oxidoreductase</fullName>
    </submittedName>
</protein>
<dbReference type="Proteomes" id="UP000236728">
    <property type="component" value="Unassembled WGS sequence"/>
</dbReference>
<dbReference type="InterPro" id="IPR050097">
    <property type="entry name" value="Ferredoxin-NADP_redctase_2"/>
</dbReference>
<dbReference type="PRINTS" id="PR00368">
    <property type="entry name" value="FADPNR"/>
</dbReference>
<dbReference type="Pfam" id="PF07992">
    <property type="entry name" value="Pyr_redox_2"/>
    <property type="match status" value="1"/>
</dbReference>
<gene>
    <name evidence="4" type="ORF">SAMN05421819_0465</name>
</gene>
<reference evidence="4 5" key="1">
    <citation type="submission" date="2016-10" db="EMBL/GenBank/DDBJ databases">
        <authorList>
            <person name="de Groot N.N."/>
        </authorList>
    </citation>
    <scope>NUCLEOTIDE SEQUENCE [LARGE SCALE GENOMIC DNA]</scope>
    <source>
        <strain evidence="4 5">DSM 22489</strain>
    </source>
</reference>
<dbReference type="CDD" id="cd00038">
    <property type="entry name" value="CAP_ED"/>
    <property type="match status" value="1"/>
</dbReference>
<dbReference type="Gene3D" id="3.50.50.60">
    <property type="entry name" value="FAD/NAD(P)-binding domain"/>
    <property type="match status" value="2"/>
</dbReference>
<dbReference type="PRINTS" id="PR00469">
    <property type="entry name" value="PNDRDTASEII"/>
</dbReference>
<dbReference type="InterPro" id="IPR014710">
    <property type="entry name" value="RmlC-like_jellyroll"/>
</dbReference>
<dbReference type="SUPFAM" id="SSF51905">
    <property type="entry name" value="FAD/NAD(P)-binding domain"/>
    <property type="match status" value="1"/>
</dbReference>
<evidence type="ECO:0000256" key="1">
    <source>
        <dbReference type="ARBA" id="ARBA00022630"/>
    </source>
</evidence>
<sequence>MNNRDILSEADAYAQHDLVFPQLTQEMVDRSLPYGTVEHYRAGTIIYDRGTRGVDFLIVLRGSVLITGPSDDGRESVITIHKEREFTGELDLFSYREALVGARAATETDVLKIEREQFREYVSGETDISDIIMRAVVLRRLGLIQHMMGGVVVLGSGRGVDTLRIQNFLSRNSYPYRLVDTELDSSAEGIVQSFKLRSQDLPVVISGQTVYRNPSIPELGDALGIAEEIGSETIYDVAVVGAGPAGLAAAVYAASEGLKTVVIEGNAPGGQAGTSSRIENYLGFPSGISGMELAARAQTQAQKFGARLAVSRNVTGVECSTDPFGITLQGGTRLVARTIVVASGARYRKLSLPNYERYEMDGIHYSATAIEARLCAEQDVVVVGGGNSAGQAAVYLASYARHVHILIRGPELAATMSEYLVHRIVNSRHITLHASTEIVSLKGDTHLTGLTWRDRTTGEEETHAIRNIFVMIGAEPCTEWLGHCVNLDAKGFITTGAGDQAHGHGPYRTSRPGIFAVGDVRSGSVKRVASGVGEGSVVVADIHAYLRDLSAAPPQPPV</sequence>
<dbReference type="EMBL" id="FNVA01000001">
    <property type="protein sequence ID" value="SEF57486.1"/>
    <property type="molecule type" value="Genomic_DNA"/>
</dbReference>
<evidence type="ECO:0000259" key="3">
    <source>
        <dbReference type="PROSITE" id="PS50042"/>
    </source>
</evidence>
<dbReference type="InterPro" id="IPR018490">
    <property type="entry name" value="cNMP-bd_dom_sf"/>
</dbReference>
<dbReference type="RefSeq" id="WP_200821451.1">
    <property type="nucleotide sequence ID" value="NZ_FNVA01000001.1"/>
</dbReference>
<dbReference type="AlphaFoldDB" id="A0A1H5T3X4"/>
<organism evidence="4 5">
    <name type="scientific">Bryocella elongata</name>
    <dbReference type="NCBI Taxonomy" id="863522"/>
    <lineage>
        <taxon>Bacteria</taxon>
        <taxon>Pseudomonadati</taxon>
        <taxon>Acidobacteriota</taxon>
        <taxon>Terriglobia</taxon>
        <taxon>Terriglobales</taxon>
        <taxon>Acidobacteriaceae</taxon>
        <taxon>Bryocella</taxon>
    </lineage>
</organism>
<proteinExistence type="predicted"/>
<evidence type="ECO:0000256" key="2">
    <source>
        <dbReference type="ARBA" id="ARBA00023002"/>
    </source>
</evidence>
<evidence type="ECO:0000313" key="5">
    <source>
        <dbReference type="Proteomes" id="UP000236728"/>
    </source>
</evidence>
<dbReference type="InterPro" id="IPR000595">
    <property type="entry name" value="cNMP-bd_dom"/>
</dbReference>
<feature type="domain" description="Cyclic nucleotide-binding" evidence="3">
    <location>
        <begin position="19"/>
        <end position="128"/>
    </location>
</feature>
<dbReference type="SMART" id="SM00100">
    <property type="entry name" value="cNMP"/>
    <property type="match status" value="1"/>
</dbReference>
<evidence type="ECO:0000313" key="4">
    <source>
        <dbReference type="EMBL" id="SEF57486.1"/>
    </source>
</evidence>
<dbReference type="PROSITE" id="PS50042">
    <property type="entry name" value="CNMP_BINDING_3"/>
    <property type="match status" value="1"/>
</dbReference>
<dbReference type="GO" id="GO:0016491">
    <property type="term" value="F:oxidoreductase activity"/>
    <property type="evidence" value="ECO:0007669"/>
    <property type="project" value="UniProtKB-KW"/>
</dbReference>
<dbReference type="SUPFAM" id="SSF51206">
    <property type="entry name" value="cAMP-binding domain-like"/>
    <property type="match status" value="1"/>
</dbReference>